<dbReference type="PANTHER" id="PTHR31573">
    <property type="entry name" value="ALPHA-KETOGLUTARATE-DEPENDENT DIOXYGENASE ALKB HOMOLOG 2"/>
    <property type="match status" value="1"/>
</dbReference>
<reference evidence="4" key="1">
    <citation type="journal article" date="2021" name="Mol. Plant Microbe Interact.">
        <title>Complete Genome Sequence of the Plant-Pathogenic Fungus Colletotrichum lupini.</title>
        <authorList>
            <person name="Baroncelli R."/>
            <person name="Pensec F."/>
            <person name="Da Lio D."/>
            <person name="Boufleur T."/>
            <person name="Vicente I."/>
            <person name="Sarrocco S."/>
            <person name="Picot A."/>
            <person name="Baraldi E."/>
            <person name="Sukno S."/>
            <person name="Thon M."/>
            <person name="Le Floch G."/>
        </authorList>
    </citation>
    <scope>NUCLEOTIDE SEQUENCE</scope>
    <source>
        <strain evidence="4">IMI 504893</strain>
    </source>
</reference>
<dbReference type="InterPro" id="IPR032852">
    <property type="entry name" value="ALKBH2"/>
</dbReference>
<feature type="domain" description="Fe2OG dioxygenase" evidence="3">
    <location>
        <begin position="546"/>
        <end position="656"/>
    </location>
</feature>
<evidence type="ECO:0000313" key="5">
    <source>
        <dbReference type="Proteomes" id="UP000830671"/>
    </source>
</evidence>
<dbReference type="Proteomes" id="UP000830671">
    <property type="component" value="Chromosome 4"/>
</dbReference>
<dbReference type="Pfam" id="PF13532">
    <property type="entry name" value="2OG-FeII_Oxy_2"/>
    <property type="match status" value="1"/>
</dbReference>
<proteinExistence type="predicted"/>
<feature type="binding site" evidence="1">
    <location>
        <position position="564"/>
    </location>
    <ligand>
        <name>2-oxoglutarate</name>
        <dbReference type="ChEBI" id="CHEBI:16810"/>
    </ligand>
</feature>
<dbReference type="GO" id="GO:0051747">
    <property type="term" value="F:cytosine C-5 DNA demethylase activity"/>
    <property type="evidence" value="ECO:0007669"/>
    <property type="project" value="TreeGrafter"/>
</dbReference>
<dbReference type="GO" id="GO:0006307">
    <property type="term" value="P:DNA alkylation repair"/>
    <property type="evidence" value="ECO:0007669"/>
    <property type="project" value="TreeGrafter"/>
</dbReference>
<dbReference type="PANTHER" id="PTHR31573:SF4">
    <property type="entry name" value="FE2OG DIOXYGENASE DOMAIN-CONTAINING PROTEIN"/>
    <property type="match status" value="1"/>
</dbReference>
<keyword evidence="5" id="KW-1185">Reference proteome</keyword>
<feature type="binding site" evidence="1">
    <location>
        <position position="555"/>
    </location>
    <ligand>
        <name>2-oxoglutarate</name>
        <dbReference type="ChEBI" id="CHEBI:16810"/>
    </ligand>
</feature>
<evidence type="ECO:0000313" key="4">
    <source>
        <dbReference type="EMBL" id="UQC83364.1"/>
    </source>
</evidence>
<evidence type="ECO:0000256" key="1">
    <source>
        <dbReference type="PIRSR" id="PIRSR632852-1"/>
    </source>
</evidence>
<dbReference type="GO" id="GO:0035516">
    <property type="term" value="F:broad specificity oxidative DNA demethylase activity"/>
    <property type="evidence" value="ECO:0007669"/>
    <property type="project" value="TreeGrafter"/>
</dbReference>
<dbReference type="GO" id="GO:0008198">
    <property type="term" value="F:ferrous iron binding"/>
    <property type="evidence" value="ECO:0007669"/>
    <property type="project" value="TreeGrafter"/>
</dbReference>
<accession>A0A9Q8WH97</accession>
<dbReference type="AlphaFoldDB" id="A0A9Q8WH97"/>
<dbReference type="GeneID" id="73342850"/>
<dbReference type="KEGG" id="clup:CLUP02_08859"/>
<dbReference type="RefSeq" id="XP_049144983.1">
    <property type="nucleotide sequence ID" value="XM_049287840.1"/>
</dbReference>
<dbReference type="InterPro" id="IPR037151">
    <property type="entry name" value="AlkB-like_sf"/>
</dbReference>
<gene>
    <name evidence="4" type="ORF">CLUP02_08859</name>
</gene>
<dbReference type="InterPro" id="IPR005123">
    <property type="entry name" value="Oxoglu/Fe-dep_dioxygenase_dom"/>
</dbReference>
<sequence length="792" mass="88865">MMADINKLKAEPFGEPPVWAATRQALCDALPYYKAHQSSAHTNNKTMVGFLLGGFPTIRDRMDAEVIITALGGGRERDVNGNMIRVKESFERNLSSAQASMMKAMPVGVILGKSILRSNTMLERHTHFQVDKNYPGLSIATEHKYSVMAFFTITDIWSEKEANGQFCHKIRLEKIDRSTPSWWQAKAEVQHTVNPQEFSDVRQSCSKCLKMSKQYFIQGWTCLNAHCEESFIFSSETDIMGLVAASHCSATLAWCIDCHQHCKTVFSAGWTCLNRKCKNFFMFPAGVDVARLEYSESFLQERTTFQLPKQPLQPNLPSMKGHLGTENTMRQGIVCPQCHGCSRRIDWTHWAYENPVCNFVLMAKPAAFPLQDVLQEETHVKRTHGSRLYDTGILQHHAQINGLLIEQYLLPDLNDARRIIGSVSIVRTNQTANGQPGGPDEMWKISNESVDTFDLSRNSVVHPGLPTEKLTRNFLQNWGAPYKFVVAVDSKPFSAAPEAFIGALKRMEWAGEVSIEMTNEVLGVVDRHAQHTGLTRDPSITPEFTNFNELLSIGYMEKDKIGFHDDGEDTLGPTVATLSLGSPAIMFFAKKTKSVKNAKRGKKTKEDEEYRKVVLKFPLYHGDIVVMHGSRIHEEYLHRVDPKGKRRFALTCRNIDLTHPTFTPQGRDDALMKSTIPSVSKIWDYPKPGDSNEIEMKSCSTCLITDLNKSVAVQPTLLETKAKTVTGGRAVTAAAPTTTSTGVKDNTGILDAPNRRITRSRTRKRDGTDSDETYSESESSLARTTKKRRTRA</sequence>
<dbReference type="SUPFAM" id="SSF51197">
    <property type="entry name" value="Clavaminate synthase-like"/>
    <property type="match status" value="1"/>
</dbReference>
<name>A0A9Q8WH97_9PEZI</name>
<dbReference type="EMBL" id="CP019476">
    <property type="protein sequence ID" value="UQC83364.1"/>
    <property type="molecule type" value="Genomic_DNA"/>
</dbReference>
<feature type="binding site" evidence="1">
    <location>
        <position position="638"/>
    </location>
    <ligand>
        <name>2-oxoglutarate</name>
        <dbReference type="ChEBI" id="CHEBI:16810"/>
    </ligand>
</feature>
<feature type="region of interest" description="Disordered" evidence="2">
    <location>
        <begin position="736"/>
        <end position="792"/>
    </location>
</feature>
<protein>
    <recommendedName>
        <fullName evidence="3">Fe2OG dioxygenase domain-containing protein</fullName>
    </recommendedName>
</protein>
<dbReference type="PROSITE" id="PS51471">
    <property type="entry name" value="FE2OG_OXY"/>
    <property type="match status" value="1"/>
</dbReference>
<dbReference type="InterPro" id="IPR027450">
    <property type="entry name" value="AlkB-like"/>
</dbReference>
<dbReference type="Gene3D" id="2.60.120.590">
    <property type="entry name" value="Alpha-ketoglutarate-dependent dioxygenase AlkB-like"/>
    <property type="match status" value="1"/>
</dbReference>
<evidence type="ECO:0000259" key="3">
    <source>
        <dbReference type="PROSITE" id="PS51471"/>
    </source>
</evidence>
<organism evidence="4 5">
    <name type="scientific">Colletotrichum lupini</name>
    <dbReference type="NCBI Taxonomy" id="145971"/>
    <lineage>
        <taxon>Eukaryota</taxon>
        <taxon>Fungi</taxon>
        <taxon>Dikarya</taxon>
        <taxon>Ascomycota</taxon>
        <taxon>Pezizomycotina</taxon>
        <taxon>Sordariomycetes</taxon>
        <taxon>Hypocreomycetidae</taxon>
        <taxon>Glomerellales</taxon>
        <taxon>Glomerellaceae</taxon>
        <taxon>Colletotrichum</taxon>
        <taxon>Colletotrichum acutatum species complex</taxon>
    </lineage>
</organism>
<evidence type="ECO:0000256" key="2">
    <source>
        <dbReference type="SAM" id="MobiDB-lite"/>
    </source>
</evidence>